<dbReference type="Proteomes" id="UP000034508">
    <property type="component" value="Unassembled WGS sequence"/>
</dbReference>
<evidence type="ECO:0000259" key="2">
    <source>
        <dbReference type="Pfam" id="PF00534"/>
    </source>
</evidence>
<dbReference type="EMBL" id="LBSM01000004">
    <property type="protein sequence ID" value="KKQ18473.1"/>
    <property type="molecule type" value="Genomic_DNA"/>
</dbReference>
<proteinExistence type="predicted"/>
<sequence length="346" mass="39239">MKIAINSLPLKSGHKYRGIGFYTKYLLDGLKKKNLDIQEFSDISEVKDADIVHYPFFDFFKKTLPIKKKFPTVVTIHDVTPLLFPKHYPPGVKGSIYNMFQRLALRDVRAIITDSKSSKGDIEKILNIKPSKIFPVYLAPAPHFRNIKNENLLDKVRNEYRLPQTFALYTGSVNWNKNILNLTKATLDSGIELVLAGKDFEEKSYLNHPERKSYAEFLNSFSADPKIHILGFIPDEDLVACMNLAKIILLPSYYEGFGLPILEAQACNIPVICGNVSSMPEVAGDGAVLINPSNCTEINQAIVKILNDKIFRNNLVKNGTLNVKRFSWEKCAEDTIKVYEYALQCR</sequence>
<feature type="domain" description="Glycosyl transferase family 1" evidence="2">
    <location>
        <begin position="163"/>
        <end position="320"/>
    </location>
</feature>
<dbReference type="PATRIC" id="fig|1618331.3.peg.286"/>
<accession>A0A0G0FHE2</accession>
<dbReference type="AlphaFoldDB" id="A0A0G0FHE2"/>
<dbReference type="Pfam" id="PF00534">
    <property type="entry name" value="Glycos_transf_1"/>
    <property type="match status" value="1"/>
</dbReference>
<reference evidence="4 5" key="1">
    <citation type="journal article" date="2015" name="Nature">
        <title>rRNA introns, odd ribosomes, and small enigmatic genomes across a large radiation of phyla.</title>
        <authorList>
            <person name="Brown C.T."/>
            <person name="Hug L.A."/>
            <person name="Thomas B.C."/>
            <person name="Sharon I."/>
            <person name="Castelle C.J."/>
            <person name="Singh A."/>
            <person name="Wilkins M.J."/>
            <person name="Williams K.H."/>
            <person name="Banfield J.F."/>
        </authorList>
    </citation>
    <scope>NUCLEOTIDE SEQUENCE [LARGE SCALE GENOMIC DNA]</scope>
</reference>
<comment type="caution">
    <text evidence="4">The sequence shown here is derived from an EMBL/GenBank/DDBJ whole genome shotgun (WGS) entry which is preliminary data.</text>
</comment>
<organism evidence="4 5">
    <name type="scientific">Berkelbacteria bacterium GW2011_GWA1_36_9</name>
    <dbReference type="NCBI Taxonomy" id="1618331"/>
    <lineage>
        <taxon>Bacteria</taxon>
        <taxon>Candidatus Berkelbacteria</taxon>
    </lineage>
</organism>
<evidence type="ECO:0000313" key="5">
    <source>
        <dbReference type="Proteomes" id="UP000034508"/>
    </source>
</evidence>
<dbReference type="GO" id="GO:0016757">
    <property type="term" value="F:glycosyltransferase activity"/>
    <property type="evidence" value="ECO:0007669"/>
    <property type="project" value="InterPro"/>
</dbReference>
<dbReference type="CDD" id="cd03809">
    <property type="entry name" value="GT4_MtfB-like"/>
    <property type="match status" value="1"/>
</dbReference>
<dbReference type="PANTHER" id="PTHR46401">
    <property type="entry name" value="GLYCOSYLTRANSFERASE WBBK-RELATED"/>
    <property type="match status" value="1"/>
</dbReference>
<keyword evidence="1 4" id="KW-0808">Transferase</keyword>
<dbReference type="InterPro" id="IPR028098">
    <property type="entry name" value="Glyco_trans_4-like_N"/>
</dbReference>
<dbReference type="GO" id="GO:0009103">
    <property type="term" value="P:lipopolysaccharide biosynthetic process"/>
    <property type="evidence" value="ECO:0007669"/>
    <property type="project" value="TreeGrafter"/>
</dbReference>
<dbReference type="PANTHER" id="PTHR46401:SF2">
    <property type="entry name" value="GLYCOSYLTRANSFERASE WBBK-RELATED"/>
    <property type="match status" value="1"/>
</dbReference>
<dbReference type="Gene3D" id="3.40.50.2000">
    <property type="entry name" value="Glycogen Phosphorylase B"/>
    <property type="match status" value="2"/>
</dbReference>
<protein>
    <submittedName>
        <fullName evidence="4">Glycosyltransferase</fullName>
    </submittedName>
</protein>
<dbReference type="SUPFAM" id="SSF53756">
    <property type="entry name" value="UDP-Glycosyltransferase/glycogen phosphorylase"/>
    <property type="match status" value="1"/>
</dbReference>
<dbReference type="Pfam" id="PF13439">
    <property type="entry name" value="Glyco_transf_4"/>
    <property type="match status" value="1"/>
</dbReference>
<gene>
    <name evidence="4" type="ORF">US31_C0004G0035</name>
</gene>
<dbReference type="InterPro" id="IPR001296">
    <property type="entry name" value="Glyco_trans_1"/>
</dbReference>
<feature type="domain" description="Glycosyltransferase subfamily 4-like N-terminal" evidence="3">
    <location>
        <begin position="48"/>
        <end position="136"/>
    </location>
</feature>
<evidence type="ECO:0000313" key="4">
    <source>
        <dbReference type="EMBL" id="KKQ18473.1"/>
    </source>
</evidence>
<evidence type="ECO:0000259" key="3">
    <source>
        <dbReference type="Pfam" id="PF13439"/>
    </source>
</evidence>
<evidence type="ECO:0000256" key="1">
    <source>
        <dbReference type="ARBA" id="ARBA00022679"/>
    </source>
</evidence>
<name>A0A0G0FHE2_9BACT</name>